<feature type="binding site" evidence="3">
    <location>
        <position position="107"/>
    </location>
    <ligand>
        <name>Zn(2+)</name>
        <dbReference type="ChEBI" id="CHEBI:29105"/>
        <label>2</label>
    </ligand>
</feature>
<dbReference type="HOGENOM" id="CLU_095001_1_0_1"/>
<dbReference type="KEGG" id="aag:5577712"/>
<feature type="domain" description="SHSP" evidence="7">
    <location>
        <begin position="60"/>
        <end position="167"/>
    </location>
</feature>
<dbReference type="InterPro" id="IPR008978">
    <property type="entry name" value="HSP20-like_chaperone"/>
</dbReference>
<dbReference type="EMBL" id="CH478011">
    <property type="protein sequence ID" value="EAT34412.1"/>
    <property type="molecule type" value="Genomic_DNA"/>
</dbReference>
<evidence type="ECO:0000256" key="3">
    <source>
        <dbReference type="PIRSR" id="PIRSR036514-1"/>
    </source>
</evidence>
<dbReference type="PANTHER" id="PTHR45640:SF13">
    <property type="entry name" value="HEAT SHOCK PROTEIN 22-RELATED"/>
    <property type="match status" value="1"/>
</dbReference>
<dbReference type="GO" id="GO:0046872">
    <property type="term" value="F:metal ion binding"/>
    <property type="evidence" value="ECO:0007669"/>
    <property type="project" value="UniProtKB-KW"/>
</dbReference>
<feature type="binding site" evidence="3">
    <location>
        <position position="109"/>
    </location>
    <ligand>
        <name>Zn(2+)</name>
        <dbReference type="ChEBI" id="CHEBI:29105"/>
        <label>1</label>
    </ligand>
</feature>
<dbReference type="GO" id="GO:0005634">
    <property type="term" value="C:nucleus"/>
    <property type="evidence" value="ECO:0007669"/>
    <property type="project" value="TreeGrafter"/>
</dbReference>
<evidence type="ECO:0000259" key="7">
    <source>
        <dbReference type="PROSITE" id="PS01031"/>
    </source>
</evidence>
<feature type="compositionally biased region" description="Basic and acidic residues" evidence="6">
    <location>
        <begin position="164"/>
        <end position="181"/>
    </location>
</feature>
<evidence type="ECO:0000313" key="8">
    <source>
        <dbReference type="EMBL" id="EAT34412.1"/>
    </source>
</evidence>
<dbReference type="Gene3D" id="2.60.40.790">
    <property type="match status" value="1"/>
</dbReference>
<reference evidence="8" key="1">
    <citation type="submission" date="2005-10" db="EMBL/GenBank/DDBJ databases">
        <authorList>
            <person name="Loftus B.J."/>
            <person name="Nene V.M."/>
            <person name="Hannick L.I."/>
            <person name="Bidwell S."/>
            <person name="Haas B."/>
            <person name="Amedeo P."/>
            <person name="Orvis J."/>
            <person name="Wortman J.R."/>
            <person name="White O.R."/>
            <person name="Salzberg S."/>
            <person name="Shumway M."/>
            <person name="Koo H."/>
            <person name="Zhao Y."/>
            <person name="Holmes M."/>
            <person name="Miller J."/>
            <person name="Schatz M."/>
            <person name="Pop M."/>
            <person name="Pai G."/>
            <person name="Utterback T."/>
            <person name="Rogers Y.-H."/>
            <person name="Kravitz S."/>
            <person name="Fraser C.M."/>
        </authorList>
    </citation>
    <scope>NUCLEOTIDE SEQUENCE</scope>
    <source>
        <strain evidence="8">Liverpool</strain>
    </source>
</reference>
<dbReference type="PANTHER" id="PTHR45640">
    <property type="entry name" value="HEAT SHOCK PROTEIN HSP-12.2-RELATED"/>
    <property type="match status" value="1"/>
</dbReference>
<dbReference type="OMA" id="FEVNIDV"/>
<dbReference type="InterPro" id="IPR055269">
    <property type="entry name" value="Alpha-crystallin/HSP_16"/>
</dbReference>
<dbReference type="InterPro" id="IPR001436">
    <property type="entry name" value="Alpha-crystallin/sHSP_animal"/>
</dbReference>
<dbReference type="PROSITE" id="PS01031">
    <property type="entry name" value="SHSP"/>
    <property type="match status" value="1"/>
</dbReference>
<organism evidence="8 9">
    <name type="scientific">Aedes aegypti</name>
    <name type="common">Yellowfever mosquito</name>
    <name type="synonym">Culex aegypti</name>
    <dbReference type="NCBI Taxonomy" id="7159"/>
    <lineage>
        <taxon>Eukaryota</taxon>
        <taxon>Metazoa</taxon>
        <taxon>Ecdysozoa</taxon>
        <taxon>Arthropoda</taxon>
        <taxon>Hexapoda</taxon>
        <taxon>Insecta</taxon>
        <taxon>Pterygota</taxon>
        <taxon>Neoptera</taxon>
        <taxon>Endopterygota</taxon>
        <taxon>Diptera</taxon>
        <taxon>Nematocera</taxon>
        <taxon>Culicoidea</taxon>
        <taxon>Culicidae</taxon>
        <taxon>Culicinae</taxon>
        <taxon>Aedini</taxon>
        <taxon>Aedes</taxon>
        <taxon>Stegomyia</taxon>
    </lineage>
</organism>
<dbReference type="InterPro" id="IPR002068">
    <property type="entry name" value="A-crystallin/Hsp20_dom"/>
</dbReference>
<dbReference type="PRINTS" id="PR00299">
    <property type="entry name" value="ACRYSTALLIN"/>
</dbReference>
<sequence>MALVPILLRDLLNGYLEDKPARLLNKRPIGNGLYPEDILLALEDTFPRRCRRKRCWRKSDCAEEDQDEIVCKKSADEFQVNVNVEDFKPDEISVKATDKFVTVEGKHEEKDDKNGYVLRHFVRRYQLPEGHDNEKIASTLSSDGVLTISAPKLALPGPQTERSIPVEKVSKPEQLSDKQENQSDQNITLEDLDE</sequence>
<feature type="region of interest" description="Disordered" evidence="6">
    <location>
        <begin position="150"/>
        <end position="194"/>
    </location>
</feature>
<evidence type="ECO:0000256" key="5">
    <source>
        <dbReference type="RuleBase" id="RU003616"/>
    </source>
</evidence>
<name>A0A1S4FYN4_AEDAE</name>
<keyword evidence="3" id="KW-0479">Metal-binding</keyword>
<dbReference type="PIRSF" id="PIRSF036514">
    <property type="entry name" value="Sm_HSP_B1"/>
    <property type="match status" value="1"/>
</dbReference>
<dbReference type="CDD" id="cd06526">
    <property type="entry name" value="metazoan_ACD"/>
    <property type="match status" value="1"/>
</dbReference>
<comment type="similarity">
    <text evidence="2 4 5">Belongs to the small heat shock protein (HSP20) family.</text>
</comment>
<evidence type="ECO:0000256" key="1">
    <source>
        <dbReference type="ARBA" id="ARBA00023016"/>
    </source>
</evidence>
<dbReference type="GO" id="GO:0051082">
    <property type="term" value="F:unfolded protein binding"/>
    <property type="evidence" value="ECO:0007669"/>
    <property type="project" value="TreeGrafter"/>
</dbReference>
<evidence type="ECO:0000256" key="4">
    <source>
        <dbReference type="PROSITE-ProRule" id="PRU00285"/>
    </source>
</evidence>
<dbReference type="Pfam" id="PF00011">
    <property type="entry name" value="HSP20"/>
    <property type="match status" value="1"/>
</dbReference>
<dbReference type="OrthoDB" id="7756295at2759"/>
<dbReference type="SUPFAM" id="SSF49764">
    <property type="entry name" value="HSP20-like chaperones"/>
    <property type="match status" value="1"/>
</dbReference>
<evidence type="ECO:0000256" key="2">
    <source>
        <dbReference type="PIRNR" id="PIRNR036514"/>
    </source>
</evidence>
<dbReference type="GO" id="GO:0009408">
    <property type="term" value="P:response to heat"/>
    <property type="evidence" value="ECO:0007669"/>
    <property type="project" value="UniProtKB-ARBA"/>
</dbReference>
<evidence type="ECO:0000256" key="6">
    <source>
        <dbReference type="SAM" id="MobiDB-lite"/>
    </source>
</evidence>
<dbReference type="GO" id="GO:0005737">
    <property type="term" value="C:cytoplasm"/>
    <property type="evidence" value="ECO:0007669"/>
    <property type="project" value="TreeGrafter"/>
</dbReference>
<reference evidence="8" key="2">
    <citation type="journal article" date="2007" name="Science">
        <title>Genome sequence of Aedes aegypti, a major arbovirus vector.</title>
        <authorList>
            <person name="Nene V."/>
            <person name="Wortman J.R."/>
            <person name="Lawson D."/>
            <person name="Haas B."/>
            <person name="Kodira C."/>
            <person name="Tu Z.J."/>
            <person name="Loftus B."/>
            <person name="Xi Z."/>
            <person name="Megy K."/>
            <person name="Grabherr M."/>
            <person name="Ren Q."/>
            <person name="Zdobnov E.M."/>
            <person name="Lobo N.F."/>
            <person name="Campbell K.S."/>
            <person name="Brown S.E."/>
            <person name="Bonaldo M.F."/>
            <person name="Zhu J."/>
            <person name="Sinkins S.P."/>
            <person name="Hogenkamp D.G."/>
            <person name="Amedeo P."/>
            <person name="Arensburger P."/>
            <person name="Atkinson P.W."/>
            <person name="Bidwell S."/>
            <person name="Biedler J."/>
            <person name="Birney E."/>
            <person name="Bruggner R.V."/>
            <person name="Costas J."/>
            <person name="Coy M.R."/>
            <person name="Crabtree J."/>
            <person name="Crawford M."/>
            <person name="Debruyn B."/>
            <person name="Decaprio D."/>
            <person name="Eiglmeier K."/>
            <person name="Eisenstadt E."/>
            <person name="El-Dorry H."/>
            <person name="Gelbart W.M."/>
            <person name="Gomes S.L."/>
            <person name="Hammond M."/>
            <person name="Hannick L.I."/>
            <person name="Hogan J.R."/>
            <person name="Holmes M.H."/>
            <person name="Jaffe D."/>
            <person name="Johnston J.S."/>
            <person name="Kennedy R.C."/>
            <person name="Koo H."/>
            <person name="Kravitz S."/>
            <person name="Kriventseva E.V."/>
            <person name="Kulp D."/>
            <person name="Labutti K."/>
            <person name="Lee E."/>
            <person name="Li S."/>
            <person name="Lovin D.D."/>
            <person name="Mao C."/>
            <person name="Mauceli E."/>
            <person name="Menck C.F."/>
            <person name="Miller J.R."/>
            <person name="Montgomery P."/>
            <person name="Mori A."/>
            <person name="Nascimento A.L."/>
            <person name="Naveira H.F."/>
            <person name="Nusbaum C."/>
            <person name="O'leary S."/>
            <person name="Orvis J."/>
            <person name="Pertea M."/>
            <person name="Quesneville H."/>
            <person name="Reidenbach K.R."/>
            <person name="Rogers Y.H."/>
            <person name="Roth C.W."/>
            <person name="Schneider J.R."/>
            <person name="Schatz M."/>
            <person name="Shumway M."/>
            <person name="Stanke M."/>
            <person name="Stinson E.O."/>
            <person name="Tubio J.M."/>
            <person name="Vanzee J.P."/>
            <person name="Verjovski-Almeida S."/>
            <person name="Werner D."/>
            <person name="White O."/>
            <person name="Wyder S."/>
            <person name="Zeng Q."/>
            <person name="Zhao Q."/>
            <person name="Zhao Y."/>
            <person name="Hill C.A."/>
            <person name="Raikhel A.S."/>
            <person name="Soares M.B."/>
            <person name="Knudson D.L."/>
            <person name="Lee N.H."/>
            <person name="Galagan J."/>
            <person name="Salzberg S.L."/>
            <person name="Paulsen I.T."/>
            <person name="Dimopoulos G."/>
            <person name="Collins F.H."/>
            <person name="Birren B."/>
            <person name="Fraser-Liggett C.M."/>
            <person name="Severson D.W."/>
        </authorList>
    </citation>
    <scope>NUCLEOTIDE SEQUENCE [LARGE SCALE GENOMIC DNA]</scope>
    <source>
        <strain evidence="8">Liverpool</strain>
    </source>
</reference>
<keyword evidence="1" id="KW-0346">Stress response</keyword>
<gene>
    <name evidence="8" type="ORF">AaeL_AAEL013345</name>
</gene>
<evidence type="ECO:0000313" key="9">
    <source>
        <dbReference type="Proteomes" id="UP000682892"/>
    </source>
</evidence>
<proteinExistence type="inferred from homology"/>
<dbReference type="AlphaFoldDB" id="A0A1S4FYN4"/>
<dbReference type="Proteomes" id="UP000682892">
    <property type="component" value="Unassembled WGS sequence"/>
</dbReference>
<dbReference type="GO" id="GO:0042026">
    <property type="term" value="P:protein refolding"/>
    <property type="evidence" value="ECO:0007669"/>
    <property type="project" value="TreeGrafter"/>
</dbReference>
<protein>
    <submittedName>
        <fullName evidence="8">AAEL013345-PA</fullName>
    </submittedName>
</protein>
<reference evidence="8" key="3">
    <citation type="submission" date="2012-09" db="EMBL/GenBank/DDBJ databases">
        <authorList>
            <consortium name="VectorBase"/>
        </authorList>
    </citation>
    <scope>NUCLEOTIDE SEQUENCE</scope>
    <source>
        <strain evidence="8">Liverpool</strain>
    </source>
</reference>
<keyword evidence="3" id="KW-0862">Zinc</keyword>
<accession>A0A1S4FYN4</accession>